<protein>
    <submittedName>
        <fullName evidence="10">ABC transporter permease</fullName>
    </submittedName>
</protein>
<feature type="transmembrane region" description="Helical" evidence="7">
    <location>
        <begin position="156"/>
        <end position="179"/>
    </location>
</feature>
<dbReference type="Proteomes" id="UP000314616">
    <property type="component" value="Chromosome"/>
</dbReference>
<accession>A0A5B8C6E9</accession>
<reference evidence="10 11" key="1">
    <citation type="submission" date="2019-05" db="EMBL/GenBank/DDBJ databases">
        <title>Georgenia *** sp. nov., and Georgenia *** sp. nov., isolated from the intestinal contents of plateau pika (Ochotona curzoniae) in the Qinghai-Tibet plateau of China.</title>
        <authorList>
            <person name="Tian Z."/>
        </authorList>
    </citation>
    <scope>NUCLEOTIDE SEQUENCE [LARGE SCALE GENOMIC DNA]</scope>
    <source>
        <strain evidence="10 11">Z443</strain>
    </source>
</reference>
<evidence type="ECO:0000256" key="7">
    <source>
        <dbReference type="RuleBase" id="RU363032"/>
    </source>
</evidence>
<organism evidence="10 11">
    <name type="scientific">Georgenia yuyongxinii</name>
    <dbReference type="NCBI Taxonomy" id="2589797"/>
    <lineage>
        <taxon>Bacteria</taxon>
        <taxon>Bacillati</taxon>
        <taxon>Actinomycetota</taxon>
        <taxon>Actinomycetes</taxon>
        <taxon>Micrococcales</taxon>
        <taxon>Bogoriellaceae</taxon>
        <taxon>Georgenia</taxon>
    </lineage>
</organism>
<name>A0A5B8C6E9_9MICO</name>
<dbReference type="CDD" id="cd06261">
    <property type="entry name" value="TM_PBP2"/>
    <property type="match status" value="1"/>
</dbReference>
<evidence type="ECO:0000256" key="6">
    <source>
        <dbReference type="ARBA" id="ARBA00023136"/>
    </source>
</evidence>
<evidence type="ECO:0000256" key="8">
    <source>
        <dbReference type="SAM" id="MobiDB-lite"/>
    </source>
</evidence>
<evidence type="ECO:0000256" key="4">
    <source>
        <dbReference type="ARBA" id="ARBA00022692"/>
    </source>
</evidence>
<dbReference type="AlphaFoldDB" id="A0A5B8C6E9"/>
<feature type="transmembrane region" description="Helical" evidence="7">
    <location>
        <begin position="247"/>
        <end position="267"/>
    </location>
</feature>
<keyword evidence="3" id="KW-1003">Cell membrane</keyword>
<evidence type="ECO:0000256" key="1">
    <source>
        <dbReference type="ARBA" id="ARBA00004651"/>
    </source>
</evidence>
<dbReference type="KEGG" id="gyu:FE374_14750"/>
<dbReference type="InterPro" id="IPR035906">
    <property type="entry name" value="MetI-like_sf"/>
</dbReference>
<feature type="region of interest" description="Disordered" evidence="8">
    <location>
        <begin position="1"/>
        <end position="25"/>
    </location>
</feature>
<dbReference type="EMBL" id="CP040915">
    <property type="protein sequence ID" value="QDC25700.1"/>
    <property type="molecule type" value="Genomic_DNA"/>
</dbReference>
<comment type="subcellular location">
    <subcellularLocation>
        <location evidence="1 7">Cell membrane</location>
        <topology evidence="1 7">Multi-pass membrane protein</topology>
    </subcellularLocation>
</comment>
<evidence type="ECO:0000256" key="3">
    <source>
        <dbReference type="ARBA" id="ARBA00022475"/>
    </source>
</evidence>
<keyword evidence="5 7" id="KW-1133">Transmembrane helix</keyword>
<dbReference type="Pfam" id="PF00528">
    <property type="entry name" value="BPD_transp_1"/>
    <property type="match status" value="1"/>
</dbReference>
<dbReference type="SUPFAM" id="SSF161098">
    <property type="entry name" value="MetI-like"/>
    <property type="match status" value="1"/>
</dbReference>
<dbReference type="InterPro" id="IPR000515">
    <property type="entry name" value="MetI-like"/>
</dbReference>
<evidence type="ECO:0000256" key="2">
    <source>
        <dbReference type="ARBA" id="ARBA00022448"/>
    </source>
</evidence>
<dbReference type="Gene3D" id="1.10.3720.10">
    <property type="entry name" value="MetI-like"/>
    <property type="match status" value="1"/>
</dbReference>
<comment type="similarity">
    <text evidence="7">Belongs to the binding-protein-dependent transport system permease family.</text>
</comment>
<dbReference type="GO" id="GO:0005886">
    <property type="term" value="C:plasma membrane"/>
    <property type="evidence" value="ECO:0007669"/>
    <property type="project" value="UniProtKB-SubCell"/>
</dbReference>
<evidence type="ECO:0000259" key="9">
    <source>
        <dbReference type="PROSITE" id="PS50928"/>
    </source>
</evidence>
<sequence length="285" mass="30426">MKVDVAAQPNPVPAAVPSRRGTRTATVGAARRRRLRTSVAAPIITIVALLALWQVASTAELVNPLVMPAPTEVATALVDLADEAFFWGAVRVTMWQAVAGFAIGASAGIVLGTLISLIPLVRSAIYPLAVLFQTTPQVALAPLFFVWFGFGLTPRVLFAATTCFFPVLVSVIVGLSTAPADARTLMRSLGASRWQLFRKLQWPFALPVVFGGIRTAVPLALIGSIVGEFVGGNEGMGVLITTFNMQLQMANAFAVISTLGIVGLAVYRFVEFLDKKIVFWQRSGN</sequence>
<evidence type="ECO:0000313" key="11">
    <source>
        <dbReference type="Proteomes" id="UP000314616"/>
    </source>
</evidence>
<keyword evidence="4 7" id="KW-0812">Transmembrane</keyword>
<feature type="transmembrane region" description="Helical" evidence="7">
    <location>
        <begin position="125"/>
        <end position="150"/>
    </location>
</feature>
<dbReference type="RefSeq" id="WP_139929950.1">
    <property type="nucleotide sequence ID" value="NZ_CP040915.1"/>
</dbReference>
<dbReference type="PANTHER" id="PTHR30151">
    <property type="entry name" value="ALKANE SULFONATE ABC TRANSPORTER-RELATED, MEMBRANE SUBUNIT"/>
    <property type="match status" value="1"/>
</dbReference>
<dbReference type="OrthoDB" id="7274389at2"/>
<dbReference type="PROSITE" id="PS50928">
    <property type="entry name" value="ABC_TM1"/>
    <property type="match status" value="1"/>
</dbReference>
<keyword evidence="2 7" id="KW-0813">Transport</keyword>
<feature type="transmembrane region" description="Helical" evidence="7">
    <location>
        <begin position="39"/>
        <end position="56"/>
    </location>
</feature>
<keyword evidence="6 7" id="KW-0472">Membrane</keyword>
<feature type="transmembrane region" description="Helical" evidence="7">
    <location>
        <begin position="200"/>
        <end position="227"/>
    </location>
</feature>
<evidence type="ECO:0000313" key="10">
    <source>
        <dbReference type="EMBL" id="QDC25700.1"/>
    </source>
</evidence>
<feature type="transmembrane region" description="Helical" evidence="7">
    <location>
        <begin position="94"/>
        <end position="118"/>
    </location>
</feature>
<gene>
    <name evidence="10" type="ORF">FE374_14750</name>
</gene>
<evidence type="ECO:0000256" key="5">
    <source>
        <dbReference type="ARBA" id="ARBA00022989"/>
    </source>
</evidence>
<dbReference type="PANTHER" id="PTHR30151:SF20">
    <property type="entry name" value="ABC TRANSPORTER PERMEASE PROTEIN HI_0355-RELATED"/>
    <property type="match status" value="1"/>
</dbReference>
<proteinExistence type="inferred from homology"/>
<feature type="domain" description="ABC transmembrane type-1" evidence="9">
    <location>
        <begin position="90"/>
        <end position="274"/>
    </location>
</feature>
<dbReference type="GO" id="GO:0055085">
    <property type="term" value="P:transmembrane transport"/>
    <property type="evidence" value="ECO:0007669"/>
    <property type="project" value="InterPro"/>
</dbReference>